<protein>
    <submittedName>
        <fullName evidence="1">Uncharacterized protein</fullName>
    </submittedName>
</protein>
<evidence type="ECO:0000313" key="1">
    <source>
        <dbReference type="EMBL" id="PBK95902.1"/>
    </source>
</evidence>
<proteinExistence type="predicted"/>
<evidence type="ECO:0000313" key="2">
    <source>
        <dbReference type="Proteomes" id="UP000217790"/>
    </source>
</evidence>
<dbReference type="Proteomes" id="UP000217790">
    <property type="component" value="Unassembled WGS sequence"/>
</dbReference>
<organism evidence="1 2">
    <name type="scientific">Armillaria gallica</name>
    <name type="common">Bulbous honey fungus</name>
    <name type="synonym">Armillaria bulbosa</name>
    <dbReference type="NCBI Taxonomy" id="47427"/>
    <lineage>
        <taxon>Eukaryota</taxon>
        <taxon>Fungi</taxon>
        <taxon>Dikarya</taxon>
        <taxon>Basidiomycota</taxon>
        <taxon>Agaricomycotina</taxon>
        <taxon>Agaricomycetes</taxon>
        <taxon>Agaricomycetidae</taxon>
        <taxon>Agaricales</taxon>
        <taxon>Marasmiineae</taxon>
        <taxon>Physalacriaceae</taxon>
        <taxon>Armillaria</taxon>
    </lineage>
</organism>
<name>A0A2H3DWS8_ARMGA</name>
<reference evidence="2" key="1">
    <citation type="journal article" date="2017" name="Nat. Ecol. Evol.">
        <title>Genome expansion and lineage-specific genetic innovations in the forest pathogenic fungi Armillaria.</title>
        <authorList>
            <person name="Sipos G."/>
            <person name="Prasanna A.N."/>
            <person name="Walter M.C."/>
            <person name="O'Connor E."/>
            <person name="Balint B."/>
            <person name="Krizsan K."/>
            <person name="Kiss B."/>
            <person name="Hess J."/>
            <person name="Varga T."/>
            <person name="Slot J."/>
            <person name="Riley R."/>
            <person name="Boka B."/>
            <person name="Rigling D."/>
            <person name="Barry K."/>
            <person name="Lee J."/>
            <person name="Mihaltcheva S."/>
            <person name="LaButti K."/>
            <person name="Lipzen A."/>
            <person name="Waldron R."/>
            <person name="Moloney N.M."/>
            <person name="Sperisen C."/>
            <person name="Kredics L."/>
            <person name="Vagvoelgyi C."/>
            <person name="Patrignani A."/>
            <person name="Fitzpatrick D."/>
            <person name="Nagy I."/>
            <person name="Doyle S."/>
            <person name="Anderson J.B."/>
            <person name="Grigoriev I.V."/>
            <person name="Gueldener U."/>
            <person name="Muensterkoetter M."/>
            <person name="Nagy L.G."/>
        </authorList>
    </citation>
    <scope>NUCLEOTIDE SEQUENCE [LARGE SCALE GENOMIC DNA]</scope>
    <source>
        <strain evidence="2">Ar21-2</strain>
    </source>
</reference>
<keyword evidence="2" id="KW-1185">Reference proteome</keyword>
<sequence>MTKGTGLGCSLAMSVLCNVTQMVAERRSFRNFYPSFGASFSRYKPPCFQTSKTLIQSVHDFLEKRENDLPLLEIISACSHDAEVSLFSRPPPDTLTVRLSCVSPLNKTSGYGPRFQHCLLQDAIELNVLYFLELP</sequence>
<dbReference type="EMBL" id="KZ293651">
    <property type="protein sequence ID" value="PBK95902.1"/>
    <property type="molecule type" value="Genomic_DNA"/>
</dbReference>
<dbReference type="InParanoid" id="A0A2H3DWS8"/>
<dbReference type="AlphaFoldDB" id="A0A2H3DWS8"/>
<accession>A0A2H3DWS8</accession>
<gene>
    <name evidence="1" type="ORF">ARMGADRAFT_752758</name>
</gene>